<evidence type="ECO:0000313" key="3">
    <source>
        <dbReference type="Proteomes" id="UP001465976"/>
    </source>
</evidence>
<accession>A0ABR3FQ38</accession>
<comment type="caution">
    <text evidence="2">The sequence shown here is derived from an EMBL/GenBank/DDBJ whole genome shotgun (WGS) entry which is preliminary data.</text>
</comment>
<feature type="compositionally biased region" description="Polar residues" evidence="1">
    <location>
        <begin position="232"/>
        <end position="246"/>
    </location>
</feature>
<feature type="compositionally biased region" description="Polar residues" evidence="1">
    <location>
        <begin position="91"/>
        <end position="107"/>
    </location>
</feature>
<gene>
    <name evidence="2" type="ORF">V5O48_004427</name>
</gene>
<feature type="region of interest" description="Disordered" evidence="1">
    <location>
        <begin position="231"/>
        <end position="250"/>
    </location>
</feature>
<feature type="compositionally biased region" description="Polar residues" evidence="1">
    <location>
        <begin position="61"/>
        <end position="77"/>
    </location>
</feature>
<feature type="compositionally biased region" description="Acidic residues" evidence="1">
    <location>
        <begin position="19"/>
        <end position="34"/>
    </location>
</feature>
<evidence type="ECO:0000313" key="2">
    <source>
        <dbReference type="EMBL" id="KAL0577564.1"/>
    </source>
</evidence>
<feature type="region of interest" description="Disordered" evidence="1">
    <location>
        <begin position="1"/>
        <end position="81"/>
    </location>
</feature>
<name>A0ABR3FQ38_9AGAR</name>
<sequence length="537" mass="58653">MDSDVLRLWTTLEDKSDSSESEDALEDQLADDAIEPQITSSKRKSLVRSSQVVPRAPATPAPSSLWQSPQAGKTASNADPVVRNLKRPATLQDTNASTPSSAKKLTTSTIKRAPLDALPSETQARNSPAVSNLADVLSSAFTQNAQEPYPSPRTLARTLPEQTKRHKNNFLAPKTSLAANTRLIVGARRPLHLWQADGAPRSRRTERTRDGFKIQHKIDEFLDVQYAPITLGTGQSSQSPTDETPSPATPMTDVVDTARETRSNQIIAFNLRHVFASHAAKKQESPPTPKPPPYAVNPQSYTAMYLERVREWFGDHALGEDITEEETVARDLTGRLEHIIMPSPQIPRQHSLTDVLTNDWEDRTSTSIDPDDTEASELNATSPSNTTGSAIGAPAGSQQSNDLEVSVSPIVGLERGHVEGSTSRESTDTWNLLNATILLQRLVKGKTKLADEDVRHVRTILESLSSDSRTIYSKALEDGTPEDRTCFLQAVYRISSQVSSTTTTDLPGLSQADGRAIKRSAWAVARKFNAASAENKV</sequence>
<organism evidence="2 3">
    <name type="scientific">Marasmius crinis-equi</name>
    <dbReference type="NCBI Taxonomy" id="585013"/>
    <lineage>
        <taxon>Eukaryota</taxon>
        <taxon>Fungi</taxon>
        <taxon>Dikarya</taxon>
        <taxon>Basidiomycota</taxon>
        <taxon>Agaricomycotina</taxon>
        <taxon>Agaricomycetes</taxon>
        <taxon>Agaricomycetidae</taxon>
        <taxon>Agaricales</taxon>
        <taxon>Marasmiineae</taxon>
        <taxon>Marasmiaceae</taxon>
        <taxon>Marasmius</taxon>
    </lineage>
</organism>
<feature type="region of interest" description="Disordered" evidence="1">
    <location>
        <begin position="88"/>
        <end position="107"/>
    </location>
</feature>
<feature type="compositionally biased region" description="Polar residues" evidence="1">
    <location>
        <begin position="376"/>
        <end position="389"/>
    </location>
</feature>
<keyword evidence="3" id="KW-1185">Reference proteome</keyword>
<dbReference type="EMBL" id="JBAHYK010000149">
    <property type="protein sequence ID" value="KAL0577564.1"/>
    <property type="molecule type" value="Genomic_DNA"/>
</dbReference>
<protein>
    <submittedName>
        <fullName evidence="2">Uncharacterized protein</fullName>
    </submittedName>
</protein>
<feature type="region of interest" description="Disordered" evidence="1">
    <location>
        <begin position="362"/>
        <end position="402"/>
    </location>
</feature>
<reference evidence="2 3" key="1">
    <citation type="submission" date="2024-02" db="EMBL/GenBank/DDBJ databases">
        <title>A draft genome for the cacao thread blight pathogen Marasmius crinis-equi.</title>
        <authorList>
            <person name="Cohen S.P."/>
            <person name="Baruah I.K."/>
            <person name="Amoako-Attah I."/>
            <person name="Bukari Y."/>
            <person name="Meinhardt L.W."/>
            <person name="Bailey B.A."/>
        </authorList>
    </citation>
    <scope>NUCLEOTIDE SEQUENCE [LARGE SCALE GENOMIC DNA]</scope>
    <source>
        <strain evidence="2 3">GH-76</strain>
    </source>
</reference>
<dbReference type="Proteomes" id="UP001465976">
    <property type="component" value="Unassembled WGS sequence"/>
</dbReference>
<evidence type="ECO:0000256" key="1">
    <source>
        <dbReference type="SAM" id="MobiDB-lite"/>
    </source>
</evidence>
<proteinExistence type="predicted"/>